<dbReference type="Proteomes" id="UP000694925">
    <property type="component" value="Unplaced"/>
</dbReference>
<evidence type="ECO:0000256" key="9">
    <source>
        <dbReference type="ARBA" id="ARBA00040502"/>
    </source>
</evidence>
<dbReference type="SMART" id="SM00552">
    <property type="entry name" value="ADEAMc"/>
    <property type="match status" value="1"/>
</dbReference>
<dbReference type="GO" id="GO:0046872">
    <property type="term" value="F:metal ion binding"/>
    <property type="evidence" value="ECO:0007669"/>
    <property type="project" value="UniProtKB-KW"/>
</dbReference>
<keyword evidence="4" id="KW-0862">Zinc</keyword>
<dbReference type="Pfam" id="PF02137">
    <property type="entry name" value="A_deamin"/>
    <property type="match status" value="1"/>
</dbReference>
<keyword evidence="13" id="KW-1185">Reference proteome</keyword>
<evidence type="ECO:0000313" key="13">
    <source>
        <dbReference type="Proteomes" id="UP000694925"/>
    </source>
</evidence>
<sequence length="378" mass="42781">MEFSDRVAQLCLEKYKKLGKNGKPSDKEWTVLSGIVLKKGDNSLSLVALATGTKCLGEVDLMNTKLYEEGSRLSDSHAEVLVRRALLRYLYEQIHLLLSGARSDVFIMIDKKIRLNPDVSFHFFTSQTPCGDCSIFLKEDFCEHRAPPIKIRKCDYDNGEIVKLISDKKDIYRTGAKCVKAEEHQDPHLPGVNYHVLGPLRTKPGRGNPTLSLSCSDKMAKWNILGMQGSLLSILIPPIKIESVIVGGASPFSLQAMERGLFQRFNKSICKLNIVQSKLSFKQQKNSDRKHPCPSSIIWCAVKNCDTEIAVEGRKQGATKKKKASNLLVTRRALFKTFLQICDEYTNFDCNIRHPKKITYLDCKRWSKDYQSSWSALK</sequence>
<dbReference type="InterPro" id="IPR002466">
    <property type="entry name" value="A_deamin"/>
</dbReference>
<evidence type="ECO:0000256" key="3">
    <source>
        <dbReference type="ARBA" id="ARBA00022801"/>
    </source>
</evidence>
<gene>
    <name evidence="14" type="primary">LOC108624178</name>
</gene>
<keyword evidence="3" id="KW-0378">Hydrolase</keyword>
<dbReference type="GO" id="GO:0043829">
    <property type="term" value="F:tRNA-specific adenosine-37 deaminase activity"/>
    <property type="evidence" value="ECO:0007669"/>
    <property type="project" value="UniProtKB-EC"/>
</dbReference>
<name>A0AAJ7IX61_9HYME</name>
<dbReference type="PROSITE" id="PS50141">
    <property type="entry name" value="A_DEAMIN_EDITASE"/>
    <property type="match status" value="1"/>
</dbReference>
<dbReference type="GeneID" id="108624178"/>
<evidence type="ECO:0000259" key="12">
    <source>
        <dbReference type="PROSITE" id="PS50141"/>
    </source>
</evidence>
<dbReference type="PANTHER" id="PTHR46516">
    <property type="entry name" value="TRNA-SPECIFIC ADENOSINE DEAMINASE 1"/>
    <property type="match status" value="1"/>
</dbReference>
<evidence type="ECO:0000256" key="2">
    <source>
        <dbReference type="ARBA" id="ARBA00022723"/>
    </source>
</evidence>
<dbReference type="PANTHER" id="PTHR46516:SF1">
    <property type="entry name" value="TRNA-SPECIFIC ADENOSINE DEAMINASE 1"/>
    <property type="match status" value="1"/>
</dbReference>
<keyword evidence="2" id="KW-0479">Metal-binding</keyword>
<dbReference type="GO" id="GO:0003723">
    <property type="term" value="F:RNA binding"/>
    <property type="evidence" value="ECO:0007669"/>
    <property type="project" value="InterPro"/>
</dbReference>
<evidence type="ECO:0000256" key="6">
    <source>
        <dbReference type="ARBA" id="ARBA00037784"/>
    </source>
</evidence>
<evidence type="ECO:0000256" key="1">
    <source>
        <dbReference type="ARBA" id="ARBA00022694"/>
    </source>
</evidence>
<comment type="catalytic activity">
    <reaction evidence="11">
        <text>adenosine(37) in tRNA(Ala) + H2O + H(+) = inosine(37) in tRNA(Ala) + NH4(+)</text>
        <dbReference type="Rhea" id="RHEA:50968"/>
        <dbReference type="Rhea" id="RHEA-COMP:12855"/>
        <dbReference type="Rhea" id="RHEA-COMP:12856"/>
        <dbReference type="ChEBI" id="CHEBI:15377"/>
        <dbReference type="ChEBI" id="CHEBI:15378"/>
        <dbReference type="ChEBI" id="CHEBI:28938"/>
        <dbReference type="ChEBI" id="CHEBI:74411"/>
        <dbReference type="ChEBI" id="CHEBI:82852"/>
        <dbReference type="EC" id="3.5.4.34"/>
    </reaction>
</comment>
<evidence type="ECO:0000256" key="5">
    <source>
        <dbReference type="ARBA" id="ARBA00037026"/>
    </source>
</evidence>
<comment type="similarity">
    <text evidence="7">Belongs to the ADAT1 family.</text>
</comment>
<dbReference type="CTD" id="23536"/>
<evidence type="ECO:0000256" key="8">
    <source>
        <dbReference type="ARBA" id="ARBA00038940"/>
    </source>
</evidence>
<keyword evidence="1" id="KW-0819">tRNA processing</keyword>
<reference evidence="14" key="1">
    <citation type="submission" date="2025-08" db="UniProtKB">
        <authorList>
            <consortium name="RefSeq"/>
        </authorList>
    </citation>
    <scope>IDENTIFICATION</scope>
    <source>
        <tissue evidence="14">Whole body</tissue>
    </source>
</reference>
<comment type="cofactor">
    <cofactor evidence="5">
        <name>1D-myo-inositol hexakisphosphate</name>
        <dbReference type="ChEBI" id="CHEBI:58130"/>
    </cofactor>
</comment>
<dbReference type="AlphaFoldDB" id="A0AAJ7IX61"/>
<dbReference type="RefSeq" id="XP_017878781.1">
    <property type="nucleotide sequence ID" value="XM_018023292.2"/>
</dbReference>
<evidence type="ECO:0000256" key="11">
    <source>
        <dbReference type="ARBA" id="ARBA00047635"/>
    </source>
</evidence>
<evidence type="ECO:0000256" key="7">
    <source>
        <dbReference type="ARBA" id="ARBA00038326"/>
    </source>
</evidence>
<proteinExistence type="inferred from homology"/>
<accession>A0AAJ7IX61</accession>
<evidence type="ECO:0000256" key="4">
    <source>
        <dbReference type="ARBA" id="ARBA00022833"/>
    </source>
</evidence>
<feature type="domain" description="A to I editase" evidence="12">
    <location>
        <begin position="48"/>
        <end position="378"/>
    </location>
</feature>
<protein>
    <recommendedName>
        <fullName evidence="9">tRNA-specific adenosine deaminase 1</fullName>
        <ecNumber evidence="8">3.5.4.34</ecNumber>
    </recommendedName>
    <alternativeName>
        <fullName evidence="10">tRNA-specific adenosine-37 deaminase</fullName>
    </alternativeName>
</protein>
<dbReference type="GO" id="GO:0008033">
    <property type="term" value="P:tRNA processing"/>
    <property type="evidence" value="ECO:0007669"/>
    <property type="project" value="UniProtKB-KW"/>
</dbReference>
<dbReference type="EC" id="3.5.4.34" evidence="8"/>
<feature type="non-terminal residue" evidence="14">
    <location>
        <position position="378"/>
    </location>
</feature>
<comment type="function">
    <text evidence="6">Specifically deaminates adenosine-37 to inosine in tRNA-Ala.</text>
</comment>
<evidence type="ECO:0000256" key="10">
    <source>
        <dbReference type="ARBA" id="ARBA00041760"/>
    </source>
</evidence>
<evidence type="ECO:0000313" key="14">
    <source>
        <dbReference type="RefSeq" id="XP_017878781.1"/>
    </source>
</evidence>
<organism evidence="13 14">
    <name type="scientific">Ceratina calcarata</name>
    <dbReference type="NCBI Taxonomy" id="156304"/>
    <lineage>
        <taxon>Eukaryota</taxon>
        <taxon>Metazoa</taxon>
        <taxon>Ecdysozoa</taxon>
        <taxon>Arthropoda</taxon>
        <taxon>Hexapoda</taxon>
        <taxon>Insecta</taxon>
        <taxon>Pterygota</taxon>
        <taxon>Neoptera</taxon>
        <taxon>Endopterygota</taxon>
        <taxon>Hymenoptera</taxon>
        <taxon>Apocrita</taxon>
        <taxon>Aculeata</taxon>
        <taxon>Apoidea</taxon>
        <taxon>Anthophila</taxon>
        <taxon>Apidae</taxon>
        <taxon>Ceratina</taxon>
        <taxon>Zadontomerus</taxon>
    </lineage>
</organism>
<dbReference type="KEGG" id="ccal:108624178"/>